<evidence type="ECO:0000256" key="7">
    <source>
        <dbReference type="ARBA" id="ARBA00023192"/>
    </source>
</evidence>
<dbReference type="AlphaFoldDB" id="A0A1E5NC48"/>
<dbReference type="RefSeq" id="WP_069727058.1">
    <property type="nucleotide sequence ID" value="NZ_MDCO01000012.1"/>
</dbReference>
<dbReference type="Pfam" id="PF00291">
    <property type="entry name" value="PALP"/>
    <property type="match status" value="1"/>
</dbReference>
<name>A0A1E5NC48_9SPIR</name>
<evidence type="ECO:0000259" key="9">
    <source>
        <dbReference type="Pfam" id="PF00291"/>
    </source>
</evidence>
<evidence type="ECO:0000256" key="4">
    <source>
        <dbReference type="ARBA" id="ARBA00022605"/>
    </source>
</evidence>
<dbReference type="Proteomes" id="UP000095247">
    <property type="component" value="Unassembled WGS sequence"/>
</dbReference>
<accession>A0A1E5NC48</accession>
<proteinExistence type="inferred from homology"/>
<feature type="domain" description="Tryptophan synthase beta chain-like PALP" evidence="9">
    <location>
        <begin position="7"/>
        <end position="283"/>
    </location>
</feature>
<keyword evidence="7" id="KW-0198">Cysteine biosynthesis</keyword>
<dbReference type="EC" id="2.5.1.47" evidence="3"/>
<evidence type="ECO:0000256" key="3">
    <source>
        <dbReference type="ARBA" id="ARBA00012681"/>
    </source>
</evidence>
<dbReference type="EMBL" id="MDCO01000012">
    <property type="protein sequence ID" value="OEJ13750.1"/>
    <property type="molecule type" value="Genomic_DNA"/>
</dbReference>
<dbReference type="Gene3D" id="3.40.50.1100">
    <property type="match status" value="2"/>
</dbReference>
<dbReference type="InterPro" id="IPR001926">
    <property type="entry name" value="TrpB-like_PALP"/>
</dbReference>
<dbReference type="InterPro" id="IPR050214">
    <property type="entry name" value="Cys_Synth/Cystath_Beta-Synth"/>
</dbReference>
<dbReference type="SUPFAM" id="SSF53686">
    <property type="entry name" value="Tryptophan synthase beta subunit-like PLP-dependent enzymes"/>
    <property type="match status" value="1"/>
</dbReference>
<protein>
    <recommendedName>
        <fullName evidence="3">cysteine synthase</fullName>
        <ecNumber evidence="3">2.5.1.47</ecNumber>
    </recommendedName>
</protein>
<sequence>MIYNNILDLIGNTPIVRLKNIERKFNLDSNIELYGKVEKVNPAGSVKDRAVKQILTDLIKEGKLKEGSTIIEPTSGNTGIAMAAIGRYLKLNVIIVMPSSMSEERRKLIRDYGAKLELVDGGMNVAVERAEYLNKKIADSIIPGQFTNKSNVMAHYLTTAPEIFKDIDDVNYIFSGIGTGGTATGIGKYIKDNNKNAKVIGVEPESSPLLTKGHAAPHKIQGIGANFVPEILDLSVIAKIIDVSNDNAINTARELCENEGLFVGISSGASVYAAIDFSKQIRNESNDKKIKMLCILPDTGERYSWN</sequence>
<comment type="catalytic activity">
    <reaction evidence="8">
        <text>O-acetyl-L-serine + hydrogen sulfide = L-cysteine + acetate</text>
        <dbReference type="Rhea" id="RHEA:14829"/>
        <dbReference type="ChEBI" id="CHEBI:29919"/>
        <dbReference type="ChEBI" id="CHEBI:30089"/>
        <dbReference type="ChEBI" id="CHEBI:35235"/>
        <dbReference type="ChEBI" id="CHEBI:58340"/>
        <dbReference type="EC" id="2.5.1.47"/>
    </reaction>
</comment>
<evidence type="ECO:0000256" key="5">
    <source>
        <dbReference type="ARBA" id="ARBA00022679"/>
    </source>
</evidence>
<gene>
    <name evidence="10" type="ORF">BFL38_03110</name>
</gene>
<evidence type="ECO:0000256" key="8">
    <source>
        <dbReference type="ARBA" id="ARBA00047931"/>
    </source>
</evidence>
<evidence type="ECO:0000256" key="1">
    <source>
        <dbReference type="ARBA" id="ARBA00001933"/>
    </source>
</evidence>
<comment type="caution">
    <text evidence="10">The sequence shown here is derived from an EMBL/GenBank/DDBJ whole genome shotgun (WGS) entry which is preliminary data.</text>
</comment>
<keyword evidence="4" id="KW-0028">Amino-acid biosynthesis</keyword>
<evidence type="ECO:0000313" key="10">
    <source>
        <dbReference type="EMBL" id="OEJ13750.1"/>
    </source>
</evidence>
<dbReference type="InterPro" id="IPR036052">
    <property type="entry name" value="TrpB-like_PALP_sf"/>
</dbReference>
<dbReference type="CDD" id="cd01561">
    <property type="entry name" value="CBS_like"/>
    <property type="match status" value="1"/>
</dbReference>
<dbReference type="PANTHER" id="PTHR10314">
    <property type="entry name" value="CYSTATHIONINE BETA-SYNTHASE"/>
    <property type="match status" value="1"/>
</dbReference>
<comment type="similarity">
    <text evidence="2">Belongs to the cysteine synthase/cystathionine beta-synthase family.</text>
</comment>
<reference evidence="10 11" key="1">
    <citation type="submission" date="2016-08" db="EMBL/GenBank/DDBJ databases">
        <title>Characterization and recognition of Brachyspira hampsonii sp. nov., a novel intestinal spirochete that is pathogenic to pigs.</title>
        <authorList>
            <person name="Mirajkar N."/>
            <person name="La T."/>
            <person name="Phillips N."/>
            <person name="Hampson D."/>
            <person name="Gebhart C."/>
        </authorList>
    </citation>
    <scope>NUCLEOTIDE SEQUENCE [LARGE SCALE GENOMIC DNA]</scope>
    <source>
        <strain evidence="10 11">P280/1</strain>
    </source>
</reference>
<evidence type="ECO:0000313" key="11">
    <source>
        <dbReference type="Proteomes" id="UP000095247"/>
    </source>
</evidence>
<dbReference type="FunFam" id="3.40.50.1100:FF:000006">
    <property type="entry name" value="Cysteine synthase"/>
    <property type="match status" value="1"/>
</dbReference>
<evidence type="ECO:0000256" key="2">
    <source>
        <dbReference type="ARBA" id="ARBA00007103"/>
    </source>
</evidence>
<comment type="cofactor">
    <cofactor evidence="1">
        <name>pyridoxal 5'-phosphate</name>
        <dbReference type="ChEBI" id="CHEBI:597326"/>
    </cofactor>
</comment>
<dbReference type="GO" id="GO:0004124">
    <property type="term" value="F:cysteine synthase activity"/>
    <property type="evidence" value="ECO:0007669"/>
    <property type="project" value="UniProtKB-EC"/>
</dbReference>
<keyword evidence="6" id="KW-0663">Pyridoxal phosphate</keyword>
<keyword evidence="5" id="KW-0808">Transferase</keyword>
<organism evidence="10 11">
    <name type="scientific">Brachyspira hampsonii</name>
    <dbReference type="NCBI Taxonomy" id="1287055"/>
    <lineage>
        <taxon>Bacteria</taxon>
        <taxon>Pseudomonadati</taxon>
        <taxon>Spirochaetota</taxon>
        <taxon>Spirochaetia</taxon>
        <taxon>Brachyspirales</taxon>
        <taxon>Brachyspiraceae</taxon>
        <taxon>Brachyspira</taxon>
    </lineage>
</organism>
<evidence type="ECO:0000256" key="6">
    <source>
        <dbReference type="ARBA" id="ARBA00022898"/>
    </source>
</evidence>